<dbReference type="HAMAP" id="MF_00048">
    <property type="entry name" value="UPF0102"/>
    <property type="match status" value="1"/>
</dbReference>
<dbReference type="SUPFAM" id="SSF52980">
    <property type="entry name" value="Restriction endonuclease-like"/>
    <property type="match status" value="1"/>
</dbReference>
<comment type="similarity">
    <text evidence="1 2">Belongs to the UPF0102 family.</text>
</comment>
<comment type="caution">
    <text evidence="3">The sequence shown here is derived from an EMBL/GenBank/DDBJ whole genome shotgun (WGS) entry which is preliminary data.</text>
</comment>
<organism evidence="3 4">
    <name type="scientific">Legionella oakridgensis</name>
    <dbReference type="NCBI Taxonomy" id="29423"/>
    <lineage>
        <taxon>Bacteria</taxon>
        <taxon>Pseudomonadati</taxon>
        <taxon>Pseudomonadota</taxon>
        <taxon>Gammaproteobacteria</taxon>
        <taxon>Legionellales</taxon>
        <taxon>Legionellaceae</taxon>
        <taxon>Legionella</taxon>
    </lineage>
</organism>
<evidence type="ECO:0000256" key="1">
    <source>
        <dbReference type="ARBA" id="ARBA00006738"/>
    </source>
</evidence>
<proteinExistence type="inferred from homology"/>
<dbReference type="CDD" id="cd20736">
    <property type="entry name" value="PoNe_Nuclease"/>
    <property type="match status" value="1"/>
</dbReference>
<reference evidence="3 4" key="1">
    <citation type="submission" date="2015-11" db="EMBL/GenBank/DDBJ databases">
        <title>Genomic analysis of 38 Legionella species identifies large and diverse effector repertoires.</title>
        <authorList>
            <person name="Burstein D."/>
            <person name="Amaro F."/>
            <person name="Zusman T."/>
            <person name="Lifshitz Z."/>
            <person name="Cohen O."/>
            <person name="Gilbert J.A."/>
            <person name="Pupko T."/>
            <person name="Shuman H.A."/>
            <person name="Segal G."/>
        </authorList>
    </citation>
    <scope>NUCLEOTIDE SEQUENCE [LARGE SCALE GENOMIC DNA]</scope>
    <source>
        <strain evidence="3 4">Oak Ridge-10</strain>
    </source>
</reference>
<sequence length="119" mass="13644">MMSQKIGFAAEEQAKQYLITQGLQLVISNYRSRCGEIDLIMRDGDYLVFIEVRSRAYDVFGGAVGSVTYHKQQKIIKTANWYLLKNHLQDKQAVRFDIVGLEGKSTKITWVKNAFGMDF</sequence>
<accession>A0A0W0X1J8</accession>
<dbReference type="NCBIfam" id="TIGR00252">
    <property type="entry name" value="YraN family protein"/>
    <property type="match status" value="1"/>
</dbReference>
<dbReference type="InterPro" id="IPR003509">
    <property type="entry name" value="UPF0102_YraN-like"/>
</dbReference>
<dbReference type="PANTHER" id="PTHR34039">
    <property type="entry name" value="UPF0102 PROTEIN YRAN"/>
    <property type="match status" value="1"/>
</dbReference>
<evidence type="ECO:0000313" key="3">
    <source>
        <dbReference type="EMBL" id="KTD38410.1"/>
    </source>
</evidence>
<dbReference type="NCBIfam" id="NF009150">
    <property type="entry name" value="PRK12497.1-3"/>
    <property type="match status" value="1"/>
</dbReference>
<dbReference type="InterPro" id="IPR011335">
    <property type="entry name" value="Restrct_endonuc-II-like"/>
</dbReference>
<dbReference type="PATRIC" id="fig|29423.5.peg.1417"/>
<dbReference type="EMBL" id="LNYP01000028">
    <property type="protein sequence ID" value="KTD38410.1"/>
    <property type="molecule type" value="Genomic_DNA"/>
</dbReference>
<name>A0A0W0X1J8_9GAMM</name>
<dbReference type="InterPro" id="IPR011856">
    <property type="entry name" value="tRNA_endonuc-like_dom_sf"/>
</dbReference>
<dbReference type="Pfam" id="PF02021">
    <property type="entry name" value="UPF0102"/>
    <property type="match status" value="1"/>
</dbReference>
<dbReference type="Proteomes" id="UP000054858">
    <property type="component" value="Unassembled WGS sequence"/>
</dbReference>
<dbReference type="GO" id="GO:0003676">
    <property type="term" value="F:nucleic acid binding"/>
    <property type="evidence" value="ECO:0007669"/>
    <property type="project" value="InterPro"/>
</dbReference>
<evidence type="ECO:0000313" key="4">
    <source>
        <dbReference type="Proteomes" id="UP000054858"/>
    </source>
</evidence>
<protein>
    <recommendedName>
        <fullName evidence="2">UPF0102 protein Loak_1355</fullName>
    </recommendedName>
</protein>
<dbReference type="AlphaFoldDB" id="A0A0W0X1J8"/>
<dbReference type="PANTHER" id="PTHR34039:SF1">
    <property type="entry name" value="UPF0102 PROTEIN YRAN"/>
    <property type="match status" value="1"/>
</dbReference>
<evidence type="ECO:0000256" key="2">
    <source>
        <dbReference type="HAMAP-Rule" id="MF_00048"/>
    </source>
</evidence>
<gene>
    <name evidence="3" type="ORF">Loak_1355</name>
</gene>
<dbReference type="Gene3D" id="3.40.1350.10">
    <property type="match status" value="1"/>
</dbReference>